<reference evidence="1 2" key="1">
    <citation type="journal article" date="2023" name="Plants (Basel)">
        <title>Bridging the Gap: Combining Genomics and Transcriptomics Approaches to Understand Stylosanthes scabra, an Orphan Legume from the Brazilian Caatinga.</title>
        <authorList>
            <person name="Ferreira-Neto J.R.C."/>
            <person name="da Silva M.D."/>
            <person name="Binneck E."/>
            <person name="de Melo N.F."/>
            <person name="da Silva R.H."/>
            <person name="de Melo A.L.T.M."/>
            <person name="Pandolfi V."/>
            <person name="Bustamante F.O."/>
            <person name="Brasileiro-Vidal A.C."/>
            <person name="Benko-Iseppon A.M."/>
        </authorList>
    </citation>
    <scope>NUCLEOTIDE SEQUENCE [LARGE SCALE GENOMIC DNA]</scope>
    <source>
        <tissue evidence="1">Leaves</tissue>
    </source>
</reference>
<evidence type="ECO:0000313" key="1">
    <source>
        <dbReference type="EMBL" id="MED6161733.1"/>
    </source>
</evidence>
<dbReference type="Proteomes" id="UP001341840">
    <property type="component" value="Unassembled WGS sequence"/>
</dbReference>
<comment type="caution">
    <text evidence="1">The sequence shown here is derived from an EMBL/GenBank/DDBJ whole genome shotgun (WGS) entry which is preliminary data.</text>
</comment>
<sequence>DDKLLQDIFVRGVMTNEYALNLRIMKPHYHALMTETYMINNAIATAISLVHAIPMVRCWRGGISPGGVADRTVC</sequence>
<organism evidence="1 2">
    <name type="scientific">Stylosanthes scabra</name>
    <dbReference type="NCBI Taxonomy" id="79078"/>
    <lineage>
        <taxon>Eukaryota</taxon>
        <taxon>Viridiplantae</taxon>
        <taxon>Streptophyta</taxon>
        <taxon>Embryophyta</taxon>
        <taxon>Tracheophyta</taxon>
        <taxon>Spermatophyta</taxon>
        <taxon>Magnoliopsida</taxon>
        <taxon>eudicotyledons</taxon>
        <taxon>Gunneridae</taxon>
        <taxon>Pentapetalae</taxon>
        <taxon>rosids</taxon>
        <taxon>fabids</taxon>
        <taxon>Fabales</taxon>
        <taxon>Fabaceae</taxon>
        <taxon>Papilionoideae</taxon>
        <taxon>50 kb inversion clade</taxon>
        <taxon>dalbergioids sensu lato</taxon>
        <taxon>Dalbergieae</taxon>
        <taxon>Pterocarpus clade</taxon>
        <taxon>Stylosanthes</taxon>
    </lineage>
</organism>
<evidence type="ECO:0000313" key="2">
    <source>
        <dbReference type="Proteomes" id="UP001341840"/>
    </source>
</evidence>
<name>A0ABU6UQ50_9FABA</name>
<proteinExistence type="predicted"/>
<keyword evidence="2" id="KW-1185">Reference proteome</keyword>
<protein>
    <submittedName>
        <fullName evidence="1">Uncharacterized protein</fullName>
    </submittedName>
</protein>
<feature type="non-terminal residue" evidence="1">
    <location>
        <position position="1"/>
    </location>
</feature>
<gene>
    <name evidence="1" type="ORF">PIB30_063513</name>
</gene>
<accession>A0ABU6UQ50</accession>
<dbReference type="EMBL" id="JASCZI010121434">
    <property type="protein sequence ID" value="MED6161733.1"/>
    <property type="molecule type" value="Genomic_DNA"/>
</dbReference>